<feature type="domain" description="EF-hand" evidence="3">
    <location>
        <begin position="435"/>
        <end position="470"/>
    </location>
</feature>
<dbReference type="Gene3D" id="1.10.238.10">
    <property type="entry name" value="EF-hand"/>
    <property type="match status" value="1"/>
</dbReference>
<accession>A0A7S3AWV3</accession>
<dbReference type="PROSITE" id="PS50222">
    <property type="entry name" value="EF_HAND_2"/>
    <property type="match status" value="1"/>
</dbReference>
<reference evidence="4" key="1">
    <citation type="submission" date="2021-01" db="EMBL/GenBank/DDBJ databases">
        <authorList>
            <person name="Corre E."/>
            <person name="Pelletier E."/>
            <person name="Niang G."/>
            <person name="Scheremetjew M."/>
            <person name="Finn R."/>
            <person name="Kale V."/>
            <person name="Holt S."/>
            <person name="Cochrane G."/>
            <person name="Meng A."/>
            <person name="Brown T."/>
            <person name="Cohen L."/>
        </authorList>
    </citation>
    <scope>NUCLEOTIDE SEQUENCE</scope>
    <source>
        <strain evidence="4">CCMP281</strain>
    </source>
</reference>
<evidence type="ECO:0000259" key="3">
    <source>
        <dbReference type="PROSITE" id="PS50222"/>
    </source>
</evidence>
<evidence type="ECO:0000256" key="2">
    <source>
        <dbReference type="SAM" id="MobiDB-lite"/>
    </source>
</evidence>
<protein>
    <recommendedName>
        <fullName evidence="3">EF-hand domain-containing protein</fullName>
    </recommendedName>
</protein>
<keyword evidence="1" id="KW-0106">Calcium</keyword>
<sequence length="727" mass="81004">MHVEKQTQETPEEVEEPEEPERQKYVRDDDMPRGWALDSLCLPPEFSTASLAGTSEGSTGTAQGFFPAARFEVYGDRRPAASRGPLNWPDYCLLSSDHTSPRWRFESHRRLKNIVVVMEWVPDARAAEAARRRQAADSDGLPAARGAALNDGQAARIARVFEMHDMEGAGSLSEGQLLSVLSDMNIRPDMDEDERIATDEALAQIRPEKSEHGAWILPEHFLRLMSSQRFLLHGGSGRHWVALSLREAECLRGALHIAMEHNSPIVAGHHVAVGLRVQGTLLDSIGTNCTDSQGGQLASFPAPPRQQLRSAMQAFRFIDSQFSFTEEESLLLLRMLRADFTDDRRRWFVETCACRRRPQGRLEHLPRGTGLHTVFSTEDEFHLLLQMATVRRIGYLLKKQSYGVHDVFHAFNSQRNGMMNCGELGAGLSWLGLPLEESDLHALMRGLDKDGDGLLSLEEWSASMPHLAESDPVTQEQLAELMLQPLPVAELREGMAIVPPRAQPLSPAILAKFKFRLGPHSHLTPVWSSKDSLTREQLSIWALDIDATPLHKRSRARLSLGHYAVPGLDPPAKARAPQTLEVKDLAVGILSSSSEHLEAVVEQLLPSPLRYRLVWRSVHQKPALYIWRAVPPSGQFVALGMLATTSEEPPPTSAMRCVPKLWCERVSAAPRFIWRDAGEGGSPGSMWATAGMDLMRCVQGHERPDEEGGSWCLREGRITTDTWLLAQ</sequence>
<proteinExistence type="predicted"/>
<dbReference type="InterPro" id="IPR002048">
    <property type="entry name" value="EF_hand_dom"/>
</dbReference>
<dbReference type="CDD" id="cd00051">
    <property type="entry name" value="EFh"/>
    <property type="match status" value="1"/>
</dbReference>
<dbReference type="SUPFAM" id="SSF47473">
    <property type="entry name" value="EF-hand"/>
    <property type="match status" value="1"/>
</dbReference>
<evidence type="ECO:0000313" key="4">
    <source>
        <dbReference type="EMBL" id="CAE0117786.1"/>
    </source>
</evidence>
<dbReference type="Pfam" id="PF06101">
    <property type="entry name" value="Vps62"/>
    <property type="match status" value="1"/>
</dbReference>
<gene>
    <name evidence="4" type="ORF">HERI1096_LOCUS18485</name>
</gene>
<dbReference type="EMBL" id="HBHX01033250">
    <property type="protein sequence ID" value="CAE0117786.1"/>
    <property type="molecule type" value="Transcribed_RNA"/>
</dbReference>
<dbReference type="AlphaFoldDB" id="A0A7S3AWV3"/>
<evidence type="ECO:0000256" key="1">
    <source>
        <dbReference type="ARBA" id="ARBA00022837"/>
    </source>
</evidence>
<feature type="region of interest" description="Disordered" evidence="2">
    <location>
        <begin position="1"/>
        <end position="29"/>
    </location>
</feature>
<name>A0A7S3AWV3_9EUKA</name>
<dbReference type="GO" id="GO:0005509">
    <property type="term" value="F:calcium ion binding"/>
    <property type="evidence" value="ECO:0007669"/>
    <property type="project" value="InterPro"/>
</dbReference>
<feature type="compositionally biased region" description="Basic and acidic residues" evidence="2">
    <location>
        <begin position="20"/>
        <end position="29"/>
    </location>
</feature>
<feature type="compositionally biased region" description="Acidic residues" evidence="2">
    <location>
        <begin position="10"/>
        <end position="19"/>
    </location>
</feature>
<organism evidence="4">
    <name type="scientific">Haptolina ericina</name>
    <dbReference type="NCBI Taxonomy" id="156174"/>
    <lineage>
        <taxon>Eukaryota</taxon>
        <taxon>Haptista</taxon>
        <taxon>Haptophyta</taxon>
        <taxon>Prymnesiophyceae</taxon>
        <taxon>Prymnesiales</taxon>
        <taxon>Prymnesiaceae</taxon>
        <taxon>Haptolina</taxon>
    </lineage>
</organism>
<dbReference type="InterPro" id="IPR018247">
    <property type="entry name" value="EF_Hand_1_Ca_BS"/>
</dbReference>
<dbReference type="InterPro" id="IPR011992">
    <property type="entry name" value="EF-hand-dom_pair"/>
</dbReference>
<dbReference type="PROSITE" id="PS00018">
    <property type="entry name" value="EF_HAND_1"/>
    <property type="match status" value="1"/>
</dbReference>
<dbReference type="InterPro" id="IPR009291">
    <property type="entry name" value="Vps62"/>
</dbReference>